<keyword evidence="2" id="KW-1133">Transmembrane helix</keyword>
<name>A0A937ULL3_9ACTN</name>
<protein>
    <recommendedName>
        <fullName evidence="3">Bacterial transcriptional activator domain-containing protein</fullName>
    </recommendedName>
</protein>
<dbReference type="SUPFAM" id="SSF48452">
    <property type="entry name" value="TPR-like"/>
    <property type="match status" value="1"/>
</dbReference>
<feature type="compositionally biased region" description="Polar residues" evidence="1">
    <location>
        <begin position="866"/>
        <end position="891"/>
    </location>
</feature>
<feature type="compositionally biased region" description="Pro residues" evidence="1">
    <location>
        <begin position="796"/>
        <end position="823"/>
    </location>
</feature>
<dbReference type="AlphaFoldDB" id="A0A937ULL3"/>
<feature type="transmembrane region" description="Helical" evidence="2">
    <location>
        <begin position="169"/>
        <end position="192"/>
    </location>
</feature>
<feature type="region of interest" description="Disordered" evidence="1">
    <location>
        <begin position="1178"/>
        <end position="1205"/>
    </location>
</feature>
<feature type="compositionally biased region" description="Low complexity" evidence="1">
    <location>
        <begin position="706"/>
        <end position="718"/>
    </location>
</feature>
<feature type="compositionally biased region" description="Gly residues" evidence="1">
    <location>
        <begin position="46"/>
        <end position="57"/>
    </location>
</feature>
<keyword evidence="2" id="KW-0472">Membrane</keyword>
<feature type="region of interest" description="Disordered" evidence="1">
    <location>
        <begin position="661"/>
        <end position="949"/>
    </location>
</feature>
<dbReference type="EMBL" id="JAEACQ010000165">
    <property type="protein sequence ID" value="MBL7627959.1"/>
    <property type="molecule type" value="Genomic_DNA"/>
</dbReference>
<accession>A0A937ULL3</accession>
<dbReference type="Proteomes" id="UP000604475">
    <property type="component" value="Unassembled WGS sequence"/>
</dbReference>
<feature type="compositionally biased region" description="Low complexity" evidence="1">
    <location>
        <begin position="111"/>
        <end position="121"/>
    </location>
</feature>
<feature type="compositionally biased region" description="Basic and acidic residues" evidence="1">
    <location>
        <begin position="74"/>
        <end position="85"/>
    </location>
</feature>
<feature type="compositionally biased region" description="Pro residues" evidence="1">
    <location>
        <begin position="719"/>
        <end position="739"/>
    </location>
</feature>
<feature type="transmembrane region" description="Helical" evidence="2">
    <location>
        <begin position="204"/>
        <end position="225"/>
    </location>
</feature>
<dbReference type="SMART" id="SM01043">
    <property type="entry name" value="BTAD"/>
    <property type="match status" value="1"/>
</dbReference>
<evidence type="ECO:0000259" key="3">
    <source>
        <dbReference type="SMART" id="SM01043"/>
    </source>
</evidence>
<feature type="transmembrane region" description="Helical" evidence="2">
    <location>
        <begin position="246"/>
        <end position="269"/>
    </location>
</feature>
<feature type="domain" description="Bacterial transcriptional activator" evidence="3">
    <location>
        <begin position="1045"/>
        <end position="1211"/>
    </location>
</feature>
<evidence type="ECO:0000313" key="4">
    <source>
        <dbReference type="EMBL" id="MBL7627959.1"/>
    </source>
</evidence>
<keyword evidence="5" id="KW-1185">Reference proteome</keyword>
<comment type="caution">
    <text evidence="4">The sequence shown here is derived from an EMBL/GenBank/DDBJ whole genome shotgun (WGS) entry which is preliminary data.</text>
</comment>
<gene>
    <name evidence="4" type="ORF">I7412_12390</name>
</gene>
<feature type="compositionally biased region" description="Low complexity" evidence="1">
    <location>
        <begin position="661"/>
        <end position="672"/>
    </location>
</feature>
<proteinExistence type="predicted"/>
<dbReference type="InterPro" id="IPR005158">
    <property type="entry name" value="BTAD"/>
</dbReference>
<feature type="compositionally biased region" description="Pro residues" evidence="1">
    <location>
        <begin position="673"/>
        <end position="687"/>
    </location>
</feature>
<sequence>MTGPFATERPDTGPRRPVSAMAGTDGQMPRILLLGHTGTTHSDQRAGGGSRVAGGGANRRAGGRHARPAGAPGHRGEPGHEDLPRRRPAPGLADRAARRDRSVPARRRAEPPTTATAAEDAAATTTLLSGADPLAAERAWAWLARPDGSAGPARVARPAPAGDGERWRALGAALVLLAIVGGVPAVLLRLVGPPVPGGLGAADLVAVLSLVVWLAWAHFVGCVVAEWRGWPADATRRVPFGDRPRALARGLVAATLLASGAAVLAGPAATTDADAPSLAVAPVAPMGQIPVDGGDRRGLSGAWASEDAAVMAGATDAAGRREIAGTSLLAAGLLAALAARSPRARSRRLSRARDELRLAADVDAAVFLDRATRLLSAWLSAQGRPLPPVYAATLADDALVLHMAPAPSEPPPGTWHRGGAPGTWRIERSAGSPDTPAGLDPALLVDTPAPFPGLATVGHDDGGAWILVDVEGAPGPIAIEGSPRLAREIAVSIAVELATNQWSDDLRVYLVGFADDPSPIAPGRLRAVSTVGEVLDELAVREDWRTRSGTVGDAWNPAEAGRVLRGRQQARTRALWAPDLLVLASPPDEADAARLARYARGRDRAVGVLVAGGTAAARWVFTAGEGGQLSLGVLGLEVTARRLPATEYATVIELFRSLDDPLGGPPDAADAPTPSPGRLPAAIPPGGPARTGFSPPTGANPPPTGTGPRTFPGTFLPVIPEPLPPAVPARRPPGGPVAPSPGRHEADPRTPPGAAAGTQPSSDRPAEPPPTRFPAPGPPSGGRPLSVLVPIARDTTPPPGGGQPPRSPAPPEPPRPGPAPTGPVSPIQLPYAMPAVPPAEAQRPPETQRPTAPPAGAQPPTKTQRPTETQRPTDAQNPANAQHRPATQQPTGRVPATGHVPTPRHVSPDAPPVAGSGTRTGAERPTGGAGDRVDGAAGPAGPPDEADPGAVEARILGRPTVSAPGPVAVDQIEALTELVVYLALHPDGVSTRALAAALWPQGMSEQGVADAIGHARGWLGADPTGRPRLSADADGRLRLGPDVGCDWTRFHAHACQAQAATTGDGDRPPARAAEELAAALRLVTGPVAEDLPAGRYGWLHSIGIATHVRSAVVDVAHRLATLSLRSGDTVTAMAACRTGLRAVPAAEVLWRDLLRTVATRGDRNTLTAVATEMYRALPPATVPRPGARPSGRRHSGPAAEPETTALVQALLPGYRHRDRR</sequence>
<organism evidence="4 5">
    <name type="scientific">Frankia nepalensis</name>
    <dbReference type="NCBI Taxonomy" id="1836974"/>
    <lineage>
        <taxon>Bacteria</taxon>
        <taxon>Bacillati</taxon>
        <taxon>Actinomycetota</taxon>
        <taxon>Actinomycetes</taxon>
        <taxon>Frankiales</taxon>
        <taxon>Frankiaceae</taxon>
        <taxon>Frankia</taxon>
    </lineage>
</organism>
<feature type="compositionally biased region" description="Pro residues" evidence="1">
    <location>
        <begin position="767"/>
        <end position="781"/>
    </location>
</feature>
<evidence type="ECO:0000256" key="2">
    <source>
        <dbReference type="SAM" id="Phobius"/>
    </source>
</evidence>
<evidence type="ECO:0000313" key="5">
    <source>
        <dbReference type="Proteomes" id="UP000604475"/>
    </source>
</evidence>
<reference evidence="4" key="1">
    <citation type="submission" date="2020-12" db="EMBL/GenBank/DDBJ databases">
        <title>Genomic characterization of non-nitrogen-fixing Frankia strains.</title>
        <authorList>
            <person name="Carlos-Shanley C."/>
            <person name="Guerra T."/>
            <person name="Hahn D."/>
        </authorList>
    </citation>
    <scope>NUCLEOTIDE SEQUENCE</scope>
    <source>
        <strain evidence="4">CN6</strain>
    </source>
</reference>
<dbReference type="Pfam" id="PF03704">
    <property type="entry name" value="BTAD"/>
    <property type="match status" value="1"/>
</dbReference>
<feature type="region of interest" description="Disordered" evidence="1">
    <location>
        <begin position="1"/>
        <end position="121"/>
    </location>
</feature>
<feature type="compositionally biased region" description="Basic and acidic residues" evidence="1">
    <location>
        <begin position="95"/>
        <end position="110"/>
    </location>
</feature>
<dbReference type="InterPro" id="IPR011990">
    <property type="entry name" value="TPR-like_helical_dom_sf"/>
</dbReference>
<evidence type="ECO:0000256" key="1">
    <source>
        <dbReference type="SAM" id="MobiDB-lite"/>
    </source>
</evidence>
<keyword evidence="2" id="KW-0812">Transmembrane</keyword>
<dbReference type="Gene3D" id="1.25.40.10">
    <property type="entry name" value="Tetratricopeptide repeat domain"/>
    <property type="match status" value="1"/>
</dbReference>